<evidence type="ECO:0000313" key="1">
    <source>
        <dbReference type="EMBL" id="MCS5734586.1"/>
    </source>
</evidence>
<dbReference type="RefSeq" id="WP_259539449.1">
    <property type="nucleotide sequence ID" value="NZ_JANLCJ010000004.1"/>
</dbReference>
<organism evidence="1 2">
    <name type="scientific">Herbiconiux daphne</name>
    <dbReference type="NCBI Taxonomy" id="2970914"/>
    <lineage>
        <taxon>Bacteria</taxon>
        <taxon>Bacillati</taxon>
        <taxon>Actinomycetota</taxon>
        <taxon>Actinomycetes</taxon>
        <taxon>Micrococcales</taxon>
        <taxon>Microbacteriaceae</taxon>
        <taxon>Herbiconiux</taxon>
    </lineage>
</organism>
<evidence type="ECO:0000313" key="2">
    <source>
        <dbReference type="Proteomes" id="UP001165586"/>
    </source>
</evidence>
<sequence length="196" mass="20827">MNAANDDPADDIVDVLSDYLDRGVEPPRELIEQSPENHLALAALLRVREAARSLIDVDEGGLSTGDEGWIDSILTNLHREVKAGRAIPLTHPSPRANLTLTEGAVRGLVRAAGDSVDGVLVGRCVLDGDVTVAGSPVVVRVEASVFWGEPIPAAAERLRVAIAGALIQHTELAIEAVDVTITDVHLRRTDDEGQQS</sequence>
<accession>A0ABT2H3S1</accession>
<keyword evidence="2" id="KW-1185">Reference proteome</keyword>
<gene>
    <name evidence="1" type="ORF">N1032_12645</name>
</gene>
<proteinExistence type="predicted"/>
<comment type="caution">
    <text evidence="1">The sequence shown here is derived from an EMBL/GenBank/DDBJ whole genome shotgun (WGS) entry which is preliminary data.</text>
</comment>
<evidence type="ECO:0008006" key="3">
    <source>
        <dbReference type="Google" id="ProtNLM"/>
    </source>
</evidence>
<name>A0ABT2H3S1_9MICO</name>
<dbReference type="EMBL" id="JANLCJ010000004">
    <property type="protein sequence ID" value="MCS5734586.1"/>
    <property type="molecule type" value="Genomic_DNA"/>
</dbReference>
<protein>
    <recommendedName>
        <fullName evidence="3">Asp23/Gls24 family envelope stress response protein</fullName>
    </recommendedName>
</protein>
<reference evidence="1" key="1">
    <citation type="submission" date="2022-08" db="EMBL/GenBank/DDBJ databases">
        <authorList>
            <person name="Deng Y."/>
            <person name="Han X.-F."/>
            <person name="Zhang Y.-Q."/>
        </authorList>
    </citation>
    <scope>NUCLEOTIDE SEQUENCE</scope>
    <source>
        <strain evidence="1">CPCC 203386</strain>
    </source>
</reference>
<dbReference type="Proteomes" id="UP001165586">
    <property type="component" value="Unassembled WGS sequence"/>
</dbReference>